<keyword evidence="2" id="KW-0479">Metal-binding</keyword>
<evidence type="ECO:0000256" key="3">
    <source>
        <dbReference type="ARBA" id="ARBA00022833"/>
    </source>
</evidence>
<protein>
    <recommendedName>
        <fullName evidence="5">fructokinase</fullName>
        <ecNumber evidence="5">2.7.1.4</ecNumber>
    </recommendedName>
</protein>
<gene>
    <name evidence="7" type="ORF">E5A74_01420</name>
</gene>
<evidence type="ECO:0000313" key="7">
    <source>
        <dbReference type="EMBL" id="TGX45869.1"/>
    </source>
</evidence>
<keyword evidence="4" id="KW-0460">Magnesium</keyword>
<comment type="caution">
    <text evidence="7">The sequence shown here is derived from an EMBL/GenBank/DDBJ whole genome shotgun (WGS) entry which is preliminary data.</text>
</comment>
<dbReference type="SUPFAM" id="SSF53067">
    <property type="entry name" value="Actin-like ATPase domain"/>
    <property type="match status" value="1"/>
</dbReference>
<dbReference type="InterPro" id="IPR051804">
    <property type="entry name" value="Carb_Metab_Reg_Kinase/Isom"/>
</dbReference>
<dbReference type="Gene3D" id="3.30.420.40">
    <property type="match status" value="2"/>
</dbReference>
<sequence length="316" mass="31970">MSNALSSSGGVAVSDDIAAGPLPFAGVELGGTKCVCTLAFGPGRILDQQVVPTTSAGETLPAILEILHDWARHPGFAALGIASFGPIELDPAVPTYGQILATTKPGWPGTDVLGTLSGPFDVPVGFDTDVNGAAMAEIAWGSGQGMDDFAYVTVGTGVGVGLIVHGRPTRGFAHSEWGHVRLPRLAGDDHASVCGFHADCVEGLASGSALVARLGGRRVHAVAEDDPVWKPIVHYIAAMAHALVCGAGPQRIALGGGVITAQPHLVARVETALIASLNGYMKLPRVGSYVIRPGLGDLAGPMGSIALAASALATAA</sequence>
<comment type="cofactor">
    <cofactor evidence="1">
        <name>Mg(2+)</name>
        <dbReference type="ChEBI" id="CHEBI:18420"/>
    </cofactor>
</comment>
<evidence type="ECO:0000256" key="6">
    <source>
        <dbReference type="ARBA" id="ARBA00048451"/>
    </source>
</evidence>
<dbReference type="EMBL" id="SRXU01000001">
    <property type="protein sequence ID" value="TGX45869.1"/>
    <property type="molecule type" value="Genomic_DNA"/>
</dbReference>
<dbReference type="Pfam" id="PF00480">
    <property type="entry name" value="ROK"/>
    <property type="match status" value="1"/>
</dbReference>
<evidence type="ECO:0000256" key="5">
    <source>
        <dbReference type="ARBA" id="ARBA00038887"/>
    </source>
</evidence>
<dbReference type="CDD" id="cd24067">
    <property type="entry name" value="ASKHA_NBD_ROK_BsFRK-like"/>
    <property type="match status" value="1"/>
</dbReference>
<name>A0A4S1WR72_9SPHN</name>
<dbReference type="PANTHER" id="PTHR42742:SF3">
    <property type="entry name" value="FRUCTOKINASE"/>
    <property type="match status" value="1"/>
</dbReference>
<dbReference type="EC" id="2.7.1.4" evidence="5"/>
<evidence type="ECO:0000256" key="1">
    <source>
        <dbReference type="ARBA" id="ARBA00001946"/>
    </source>
</evidence>
<dbReference type="RefSeq" id="WP_135982117.1">
    <property type="nucleotide sequence ID" value="NZ_JAASQM010000001.1"/>
</dbReference>
<organism evidence="7 8">
    <name type="scientific">Sphingomonas naasensis</name>
    <dbReference type="NCBI Taxonomy" id="1344951"/>
    <lineage>
        <taxon>Bacteria</taxon>
        <taxon>Pseudomonadati</taxon>
        <taxon>Pseudomonadota</taxon>
        <taxon>Alphaproteobacteria</taxon>
        <taxon>Sphingomonadales</taxon>
        <taxon>Sphingomonadaceae</taxon>
        <taxon>Sphingomonas</taxon>
    </lineage>
</organism>
<proteinExistence type="predicted"/>
<dbReference type="Proteomes" id="UP000309848">
    <property type="component" value="Unassembled WGS sequence"/>
</dbReference>
<evidence type="ECO:0000256" key="2">
    <source>
        <dbReference type="ARBA" id="ARBA00022723"/>
    </source>
</evidence>
<comment type="catalytic activity">
    <reaction evidence="6">
        <text>D-fructose + ATP = D-fructose 6-phosphate + ADP + H(+)</text>
        <dbReference type="Rhea" id="RHEA:16125"/>
        <dbReference type="ChEBI" id="CHEBI:15378"/>
        <dbReference type="ChEBI" id="CHEBI:30616"/>
        <dbReference type="ChEBI" id="CHEBI:37721"/>
        <dbReference type="ChEBI" id="CHEBI:61527"/>
        <dbReference type="ChEBI" id="CHEBI:456216"/>
        <dbReference type="EC" id="2.7.1.4"/>
    </reaction>
</comment>
<keyword evidence="3" id="KW-0862">Zinc</keyword>
<dbReference type="GO" id="GO:0046872">
    <property type="term" value="F:metal ion binding"/>
    <property type="evidence" value="ECO:0007669"/>
    <property type="project" value="UniProtKB-KW"/>
</dbReference>
<dbReference type="InterPro" id="IPR000600">
    <property type="entry name" value="ROK"/>
</dbReference>
<evidence type="ECO:0000256" key="4">
    <source>
        <dbReference type="ARBA" id="ARBA00022842"/>
    </source>
</evidence>
<dbReference type="PANTHER" id="PTHR42742">
    <property type="entry name" value="TRANSCRIPTIONAL REPRESSOR MPRA"/>
    <property type="match status" value="1"/>
</dbReference>
<keyword evidence="8" id="KW-1185">Reference proteome</keyword>
<reference evidence="7 8" key="1">
    <citation type="submission" date="2019-04" db="EMBL/GenBank/DDBJ databases">
        <title>Sphingomonas psychrotolerans sp. nov., isolated from soil in the Tianshan Mountains, Xinjiang, China.</title>
        <authorList>
            <person name="Luo Y."/>
            <person name="Sheng H."/>
        </authorList>
    </citation>
    <scope>NUCLEOTIDE SEQUENCE [LARGE SCALE GENOMIC DNA]</scope>
    <source>
        <strain evidence="7 8">KIS18-15</strain>
    </source>
</reference>
<dbReference type="OrthoDB" id="9783435at2"/>
<dbReference type="GO" id="GO:0008865">
    <property type="term" value="F:fructokinase activity"/>
    <property type="evidence" value="ECO:0007669"/>
    <property type="project" value="UniProtKB-EC"/>
</dbReference>
<evidence type="ECO:0000313" key="8">
    <source>
        <dbReference type="Proteomes" id="UP000309848"/>
    </source>
</evidence>
<accession>A0A4S1WR72</accession>
<dbReference type="AlphaFoldDB" id="A0A4S1WR72"/>
<dbReference type="InterPro" id="IPR043129">
    <property type="entry name" value="ATPase_NBD"/>
</dbReference>